<evidence type="ECO:0000256" key="1">
    <source>
        <dbReference type="SAM" id="Phobius"/>
    </source>
</evidence>
<keyword evidence="1" id="KW-0812">Transmembrane</keyword>
<gene>
    <name evidence="2" type="ORF">ASZ90_016496</name>
</gene>
<keyword evidence="1" id="KW-0472">Membrane</keyword>
<dbReference type="EMBL" id="LNQE01001735">
    <property type="protein sequence ID" value="KUG11083.1"/>
    <property type="molecule type" value="Genomic_DNA"/>
</dbReference>
<sequence>MGGQHDPLVSGRIAIRQLSCFLPLAGDRLRSLGKHAGKAPILLFYSMGKIGVLLIYVMNIHLID</sequence>
<feature type="transmembrane region" description="Helical" evidence="1">
    <location>
        <begin position="42"/>
        <end position="63"/>
    </location>
</feature>
<organism evidence="2">
    <name type="scientific">hydrocarbon metagenome</name>
    <dbReference type="NCBI Taxonomy" id="938273"/>
    <lineage>
        <taxon>unclassified sequences</taxon>
        <taxon>metagenomes</taxon>
        <taxon>ecological metagenomes</taxon>
    </lineage>
</organism>
<proteinExistence type="predicted"/>
<accession>A0A0W8ERC2</accession>
<protein>
    <submittedName>
        <fullName evidence="2">Uncharacterized protein</fullName>
    </submittedName>
</protein>
<dbReference type="AlphaFoldDB" id="A0A0W8ERC2"/>
<keyword evidence="1" id="KW-1133">Transmembrane helix</keyword>
<evidence type="ECO:0000313" key="2">
    <source>
        <dbReference type="EMBL" id="KUG11083.1"/>
    </source>
</evidence>
<name>A0A0W8ERC2_9ZZZZ</name>
<reference evidence="2" key="1">
    <citation type="journal article" date="2015" name="Proc. Natl. Acad. Sci. U.S.A.">
        <title>Networks of energetic and metabolic interactions define dynamics in microbial communities.</title>
        <authorList>
            <person name="Embree M."/>
            <person name="Liu J.K."/>
            <person name="Al-Bassam M.M."/>
            <person name="Zengler K."/>
        </authorList>
    </citation>
    <scope>NUCLEOTIDE SEQUENCE</scope>
</reference>
<comment type="caution">
    <text evidence="2">The sequence shown here is derived from an EMBL/GenBank/DDBJ whole genome shotgun (WGS) entry which is preliminary data.</text>
</comment>